<proteinExistence type="predicted"/>
<evidence type="ECO:0000313" key="2">
    <source>
        <dbReference type="EMBL" id="MBW32004.1"/>
    </source>
</evidence>
<dbReference type="AlphaFoldDB" id="A0A2M3ZTV7"/>
<accession>A0A2M3ZTV7</accession>
<name>A0A2M3ZTV7_9DIPT</name>
<keyword evidence="1" id="KW-0732">Signal</keyword>
<dbReference type="EMBL" id="GGFM01011253">
    <property type="protein sequence ID" value="MBW32004.1"/>
    <property type="molecule type" value="Transcribed_RNA"/>
</dbReference>
<organism evidence="2">
    <name type="scientific">Anopheles braziliensis</name>
    <dbReference type="NCBI Taxonomy" id="58242"/>
    <lineage>
        <taxon>Eukaryota</taxon>
        <taxon>Metazoa</taxon>
        <taxon>Ecdysozoa</taxon>
        <taxon>Arthropoda</taxon>
        <taxon>Hexapoda</taxon>
        <taxon>Insecta</taxon>
        <taxon>Pterygota</taxon>
        <taxon>Neoptera</taxon>
        <taxon>Endopterygota</taxon>
        <taxon>Diptera</taxon>
        <taxon>Nematocera</taxon>
        <taxon>Culicoidea</taxon>
        <taxon>Culicidae</taxon>
        <taxon>Anophelinae</taxon>
        <taxon>Anopheles</taxon>
    </lineage>
</organism>
<evidence type="ECO:0000256" key="1">
    <source>
        <dbReference type="SAM" id="SignalP"/>
    </source>
</evidence>
<feature type="chain" id="PRO_5014921462" evidence="1">
    <location>
        <begin position="16"/>
        <end position="70"/>
    </location>
</feature>
<sequence>MMILLCCHLYPLLSCHLYQWRLLLSFCHQHPWTRSSMSSLSSRMSAKVPVPIWRARPKSDAHAARCDEDD</sequence>
<feature type="signal peptide" evidence="1">
    <location>
        <begin position="1"/>
        <end position="15"/>
    </location>
</feature>
<reference evidence="2" key="1">
    <citation type="submission" date="2018-01" db="EMBL/GenBank/DDBJ databases">
        <title>An insight into the sialome of Amazonian anophelines.</title>
        <authorList>
            <person name="Ribeiro J.M."/>
            <person name="Scarpassa V."/>
            <person name="Calvo E."/>
        </authorList>
    </citation>
    <scope>NUCLEOTIDE SEQUENCE</scope>
    <source>
        <tissue evidence="2">Salivary glands</tissue>
    </source>
</reference>
<protein>
    <submittedName>
        <fullName evidence="2">Putative secreted peptide</fullName>
    </submittedName>
</protein>